<feature type="compositionally biased region" description="Pro residues" evidence="8">
    <location>
        <begin position="163"/>
        <end position="172"/>
    </location>
</feature>
<feature type="compositionally biased region" description="Basic and acidic residues" evidence="8">
    <location>
        <begin position="282"/>
        <end position="295"/>
    </location>
</feature>
<dbReference type="InterPro" id="IPR036236">
    <property type="entry name" value="Znf_C2H2_sf"/>
</dbReference>
<keyword evidence="3" id="KW-0677">Repeat</keyword>
<reference evidence="11 12" key="1">
    <citation type="journal article" date="2024" name="BMC Genomics">
        <title>Genome assembly of redclaw crayfish (Cherax quadricarinatus) provides insights into its immune adaptation and hypoxia tolerance.</title>
        <authorList>
            <person name="Liu Z."/>
            <person name="Zheng J."/>
            <person name="Li H."/>
            <person name="Fang K."/>
            <person name="Wang S."/>
            <person name="He J."/>
            <person name="Zhou D."/>
            <person name="Weng S."/>
            <person name="Chi M."/>
            <person name="Gu Z."/>
            <person name="He J."/>
            <person name="Li F."/>
            <person name="Wang M."/>
        </authorList>
    </citation>
    <scope>NUCLEOTIDE SEQUENCE [LARGE SCALE GENOMIC DNA]</scope>
    <source>
        <strain evidence="11">ZL_2023a</strain>
    </source>
</reference>
<feature type="region of interest" description="Disordered" evidence="8">
    <location>
        <begin position="409"/>
        <end position="433"/>
    </location>
</feature>
<dbReference type="InterPro" id="IPR013087">
    <property type="entry name" value="Znf_C2H2_type"/>
</dbReference>
<dbReference type="FunFam" id="3.30.160.60:FF:000145">
    <property type="entry name" value="Zinc finger protein 574"/>
    <property type="match status" value="1"/>
</dbReference>
<evidence type="ECO:0000256" key="4">
    <source>
        <dbReference type="ARBA" id="ARBA00022771"/>
    </source>
</evidence>
<dbReference type="GO" id="GO:0008270">
    <property type="term" value="F:zinc ion binding"/>
    <property type="evidence" value="ECO:0007669"/>
    <property type="project" value="UniProtKB-KW"/>
</dbReference>
<dbReference type="InterPro" id="IPR011333">
    <property type="entry name" value="SKP1/BTB/POZ_sf"/>
</dbReference>
<dbReference type="Gene3D" id="3.30.160.60">
    <property type="entry name" value="Classic Zinc Finger"/>
    <property type="match status" value="2"/>
</dbReference>
<dbReference type="GO" id="GO:0006357">
    <property type="term" value="P:regulation of transcription by RNA polymerase II"/>
    <property type="evidence" value="ECO:0007669"/>
    <property type="project" value="TreeGrafter"/>
</dbReference>
<evidence type="ECO:0000259" key="9">
    <source>
        <dbReference type="PROSITE" id="PS50097"/>
    </source>
</evidence>
<dbReference type="Proteomes" id="UP001445076">
    <property type="component" value="Unassembled WGS sequence"/>
</dbReference>
<dbReference type="EMBL" id="JARKIK010000042">
    <property type="protein sequence ID" value="KAK8737544.1"/>
    <property type="molecule type" value="Genomic_DNA"/>
</dbReference>
<dbReference type="SMART" id="SM00355">
    <property type="entry name" value="ZnF_C2H2"/>
    <property type="match status" value="2"/>
</dbReference>
<dbReference type="Gene3D" id="3.30.710.10">
    <property type="entry name" value="Potassium Channel Kv1.1, Chain A"/>
    <property type="match status" value="1"/>
</dbReference>
<evidence type="ECO:0000313" key="11">
    <source>
        <dbReference type="EMBL" id="KAK8737544.1"/>
    </source>
</evidence>
<feature type="compositionally biased region" description="Basic and acidic residues" evidence="8">
    <location>
        <begin position="125"/>
        <end position="144"/>
    </location>
</feature>
<evidence type="ECO:0000256" key="6">
    <source>
        <dbReference type="ARBA" id="ARBA00023242"/>
    </source>
</evidence>
<proteinExistence type="predicted"/>
<feature type="domain" description="C2H2-type" evidence="10">
    <location>
        <begin position="448"/>
        <end position="475"/>
    </location>
</feature>
<feature type="domain" description="C2H2-type" evidence="10">
    <location>
        <begin position="476"/>
        <end position="503"/>
    </location>
</feature>
<keyword evidence="2" id="KW-0479">Metal-binding</keyword>
<dbReference type="GO" id="GO:0048666">
    <property type="term" value="P:neuron development"/>
    <property type="evidence" value="ECO:0007669"/>
    <property type="project" value="UniProtKB-ARBA"/>
</dbReference>
<dbReference type="Pfam" id="PF00096">
    <property type="entry name" value="zf-C2H2"/>
    <property type="match status" value="1"/>
</dbReference>
<dbReference type="PROSITE" id="PS50157">
    <property type="entry name" value="ZINC_FINGER_C2H2_2"/>
    <property type="match status" value="2"/>
</dbReference>
<dbReference type="Pfam" id="PF00651">
    <property type="entry name" value="BTB"/>
    <property type="match status" value="1"/>
</dbReference>
<name>A0AAW0XB52_CHEQU</name>
<organism evidence="11 12">
    <name type="scientific">Cherax quadricarinatus</name>
    <name type="common">Australian red claw crayfish</name>
    <dbReference type="NCBI Taxonomy" id="27406"/>
    <lineage>
        <taxon>Eukaryota</taxon>
        <taxon>Metazoa</taxon>
        <taxon>Ecdysozoa</taxon>
        <taxon>Arthropoda</taxon>
        <taxon>Crustacea</taxon>
        <taxon>Multicrustacea</taxon>
        <taxon>Malacostraca</taxon>
        <taxon>Eumalacostraca</taxon>
        <taxon>Eucarida</taxon>
        <taxon>Decapoda</taxon>
        <taxon>Pleocyemata</taxon>
        <taxon>Astacidea</taxon>
        <taxon>Parastacoidea</taxon>
        <taxon>Parastacidae</taxon>
        <taxon>Cherax</taxon>
    </lineage>
</organism>
<evidence type="ECO:0000256" key="1">
    <source>
        <dbReference type="ARBA" id="ARBA00004123"/>
    </source>
</evidence>
<protein>
    <submittedName>
        <fullName evidence="11">Uncharacterized protein</fullName>
    </submittedName>
</protein>
<dbReference type="AlphaFoldDB" id="A0AAW0XB52"/>
<gene>
    <name evidence="11" type="ORF">OTU49_004531</name>
</gene>
<feature type="compositionally biased region" description="Low complexity" evidence="8">
    <location>
        <begin position="180"/>
        <end position="190"/>
    </location>
</feature>
<dbReference type="InterPro" id="IPR000210">
    <property type="entry name" value="BTB/POZ_dom"/>
</dbReference>
<dbReference type="PROSITE" id="PS00028">
    <property type="entry name" value="ZINC_FINGER_C2H2_1"/>
    <property type="match status" value="2"/>
</dbReference>
<dbReference type="CDD" id="cd18315">
    <property type="entry name" value="BTB_POZ_BAB-like"/>
    <property type="match status" value="1"/>
</dbReference>
<dbReference type="FunFam" id="3.30.160.60:FF:001325">
    <property type="entry name" value="zinc finger protein 200"/>
    <property type="match status" value="1"/>
</dbReference>
<feature type="region of interest" description="Disordered" evidence="8">
    <location>
        <begin position="116"/>
        <end position="328"/>
    </location>
</feature>
<feature type="compositionally biased region" description="Acidic residues" evidence="8">
    <location>
        <begin position="296"/>
        <end position="309"/>
    </location>
</feature>
<accession>A0AAW0XB52</accession>
<dbReference type="PANTHER" id="PTHR23110">
    <property type="entry name" value="BTB DOMAIN TRANSCRIPTION FACTOR"/>
    <property type="match status" value="1"/>
</dbReference>
<evidence type="ECO:0000256" key="5">
    <source>
        <dbReference type="ARBA" id="ARBA00022833"/>
    </source>
</evidence>
<dbReference type="SMART" id="SM00225">
    <property type="entry name" value="BTB"/>
    <property type="match status" value="1"/>
</dbReference>
<dbReference type="Pfam" id="PF13912">
    <property type="entry name" value="zf-C2H2_6"/>
    <property type="match status" value="1"/>
</dbReference>
<dbReference type="InterPro" id="IPR051095">
    <property type="entry name" value="Dros_DevTransReg"/>
</dbReference>
<dbReference type="SUPFAM" id="SSF57667">
    <property type="entry name" value="beta-beta-alpha zinc fingers"/>
    <property type="match status" value="1"/>
</dbReference>
<feature type="domain" description="BTB" evidence="9">
    <location>
        <begin position="35"/>
        <end position="100"/>
    </location>
</feature>
<keyword evidence="6" id="KW-0539">Nucleus</keyword>
<dbReference type="GO" id="GO:0048513">
    <property type="term" value="P:animal organ development"/>
    <property type="evidence" value="ECO:0007669"/>
    <property type="project" value="UniProtKB-ARBA"/>
</dbReference>
<comment type="caution">
    <text evidence="11">The sequence shown here is derived from an EMBL/GenBank/DDBJ whole genome shotgun (WGS) entry which is preliminary data.</text>
</comment>
<keyword evidence="12" id="KW-1185">Reference proteome</keyword>
<dbReference type="GO" id="GO:0005634">
    <property type="term" value="C:nucleus"/>
    <property type="evidence" value="ECO:0007669"/>
    <property type="project" value="UniProtKB-SubCell"/>
</dbReference>
<evidence type="ECO:0000259" key="10">
    <source>
        <dbReference type="PROSITE" id="PS50157"/>
    </source>
</evidence>
<feature type="compositionally biased region" description="Polar residues" evidence="8">
    <location>
        <begin position="218"/>
        <end position="265"/>
    </location>
</feature>
<dbReference type="SUPFAM" id="SSF54695">
    <property type="entry name" value="POZ domain"/>
    <property type="match status" value="1"/>
</dbReference>
<comment type="subcellular location">
    <subcellularLocation>
        <location evidence="1">Nucleus</location>
    </subcellularLocation>
</comment>
<dbReference type="PROSITE" id="PS50097">
    <property type="entry name" value="BTB"/>
    <property type="match status" value="1"/>
</dbReference>
<dbReference type="GO" id="GO:0003006">
    <property type="term" value="P:developmental process involved in reproduction"/>
    <property type="evidence" value="ECO:0007669"/>
    <property type="project" value="UniProtKB-ARBA"/>
</dbReference>
<evidence type="ECO:0000313" key="12">
    <source>
        <dbReference type="Proteomes" id="UP001445076"/>
    </source>
</evidence>
<keyword evidence="4 7" id="KW-0863">Zinc-finger</keyword>
<evidence type="ECO:0000256" key="3">
    <source>
        <dbReference type="ARBA" id="ARBA00022737"/>
    </source>
</evidence>
<evidence type="ECO:0000256" key="8">
    <source>
        <dbReference type="SAM" id="MobiDB-lite"/>
    </source>
</evidence>
<evidence type="ECO:0000256" key="2">
    <source>
        <dbReference type="ARBA" id="ARBA00022723"/>
    </source>
</evidence>
<keyword evidence="5" id="KW-0862">Zinc</keyword>
<evidence type="ECO:0000256" key="7">
    <source>
        <dbReference type="PROSITE-ProRule" id="PRU00042"/>
    </source>
</evidence>
<sequence length="511" mass="55253">MCGKMAEELLSLKWNNHQAHFVDILTFLREQEIFVDATLACGGKLYAAHKFVLSTCSDYFKQMFTKNPSKHPIVFMKDVTSRDLEALLDFMYNGEVNVPQSSLGSLIKTAEGLQIKGLAVPDDPPAPKRERDREREKRESKTQLEHLSPPAKRPRPRERSPPHSSPSQPPVSHPLTSHIPTTPSVSRSRSPLPPAPSVGASQVGMPPVEATLDEDSRTSVQSGVSGLSEQNSSTTPSLSSKQGSSQAQVNTGETTSHTDQLNPSHTGEEPSPGPSGIHKPQQSKEEPEFEIKQEDVVDLGEDEEGDWGVEGDGGGGDSSMGSENPPNFPEVMLPHTDGTMPPTGDPAMTMRLILGELGEAGGGAPLADGGAAYSRRGPPTSTSGGENVTPAVAPDLDILEYCLNDAVGDQLPGEPRSPRLNTLHGPGSSAGGDQPLVTGSLLYQCRPFACRFCSKRFKRKDHLVEHERTHTGERPYVCSICGKSFAKKTNLNTHTRSHHQQQQYCHHLHAS</sequence>
<dbReference type="PANTHER" id="PTHR23110:SF109">
    <property type="entry name" value="FI07618P-RELATED"/>
    <property type="match status" value="1"/>
</dbReference>